<proteinExistence type="predicted"/>
<reference evidence="1 2" key="1">
    <citation type="submission" date="2011-10" db="EMBL/GenBank/DDBJ databases">
        <title>The Improved High-Quality Draft genome of Methanoplanus limicola DSM 2279.</title>
        <authorList>
            <consortium name="US DOE Joint Genome Institute (JGI-PGF)"/>
            <person name="Lucas S."/>
            <person name="Copeland A."/>
            <person name="Lapidus A."/>
            <person name="Glavina del Rio T."/>
            <person name="Dalin E."/>
            <person name="Tice H."/>
            <person name="Bruce D."/>
            <person name="Goodwin L."/>
            <person name="Pitluck S."/>
            <person name="Peters L."/>
            <person name="Mikhailova N."/>
            <person name="Lu M."/>
            <person name="Kyrpides N."/>
            <person name="Mavromatis K."/>
            <person name="Ivanova N."/>
            <person name="Markowitz V."/>
            <person name="Cheng J.-F."/>
            <person name="Hugenholtz P."/>
            <person name="Woyke T."/>
            <person name="Wu D."/>
            <person name="Wirth R."/>
            <person name="Brambilla E.-M."/>
            <person name="Klenk H.-P."/>
            <person name="Eisen J.A."/>
        </authorList>
    </citation>
    <scope>NUCLEOTIDE SEQUENCE [LARGE SCALE GENOMIC DNA]</scope>
    <source>
        <strain evidence="1 2">DSM 2279</strain>
    </source>
</reference>
<protein>
    <submittedName>
        <fullName evidence="1">Uncharacterized protein</fullName>
    </submittedName>
</protein>
<dbReference type="AlphaFoldDB" id="H1YWN1"/>
<evidence type="ECO:0000313" key="1">
    <source>
        <dbReference type="EMBL" id="EHQ36772.1"/>
    </source>
</evidence>
<name>H1YWN1_9EURY</name>
<evidence type="ECO:0000313" key="2">
    <source>
        <dbReference type="Proteomes" id="UP000005741"/>
    </source>
</evidence>
<dbReference type="InParanoid" id="H1YWN1"/>
<dbReference type="HOGENOM" id="CLU_1933270_0_0_2"/>
<dbReference type="Proteomes" id="UP000005741">
    <property type="component" value="Chromosome"/>
</dbReference>
<keyword evidence="2" id="KW-1185">Reference proteome</keyword>
<dbReference type="EMBL" id="CM001436">
    <property type="protein sequence ID" value="EHQ36772.1"/>
    <property type="molecule type" value="Genomic_DNA"/>
</dbReference>
<accession>H1YWN1</accession>
<organism evidence="1 2">
    <name type="scientific">Methanoplanus limicola DSM 2279</name>
    <dbReference type="NCBI Taxonomy" id="937775"/>
    <lineage>
        <taxon>Archaea</taxon>
        <taxon>Methanobacteriati</taxon>
        <taxon>Methanobacteriota</taxon>
        <taxon>Stenosarchaea group</taxon>
        <taxon>Methanomicrobia</taxon>
        <taxon>Methanomicrobiales</taxon>
        <taxon>Methanomicrobiaceae</taxon>
        <taxon>Methanoplanus</taxon>
    </lineage>
</organism>
<gene>
    <name evidence="1" type="ORF">Metlim_2737</name>
</gene>
<dbReference type="RefSeq" id="WP_004079353.1">
    <property type="nucleotide sequence ID" value="NZ_CM001436.1"/>
</dbReference>
<sequence length="130" mass="14744">MWDNFDFGHNITFFLLDSTTPVSSSNDETNLSDNRVASHFLTIFNITSGEFTISNPHLSANPTREDLKNEGYRIIIINETFIKERSALFRAFENDGLSPIYQEERNETFALQGAILDYNGSLYHALIGST</sequence>